<dbReference type="InterPro" id="IPR007138">
    <property type="entry name" value="ABM_dom"/>
</dbReference>
<sequence length="183" mass="21373">MFTEHHVTAVIAHLLKPGRETAYEEWMHGIIPVAKTFPGYLGVNIIRPQPGIHAEYIIVLHFDRHEHLQAWLDSPDRKQWIDRAKPMIQDHEDVQILTGLETWFELPRRPQQSPPKRYKMALLTWLAVFVTLSIVGRILQVFLASLPAVLGQLITIGVVVWLLTYVIMPRLTQWFRKWLYPSL</sequence>
<dbReference type="EMBL" id="DSRD01000046">
    <property type="protein sequence ID" value="HGW92795.1"/>
    <property type="molecule type" value="Genomic_DNA"/>
</dbReference>
<keyword evidence="1" id="KW-0472">Membrane</keyword>
<keyword evidence="1" id="KW-0812">Transmembrane</keyword>
<dbReference type="InterPro" id="IPR038762">
    <property type="entry name" value="ABM_predict"/>
</dbReference>
<proteinExistence type="predicted"/>
<reference evidence="3" key="1">
    <citation type="journal article" date="2020" name="mSystems">
        <title>Genome- and Community-Level Interaction Insights into Carbon Utilization and Element Cycling Functions of Hydrothermarchaeota in Hydrothermal Sediment.</title>
        <authorList>
            <person name="Zhou Z."/>
            <person name="Liu Y."/>
            <person name="Xu W."/>
            <person name="Pan J."/>
            <person name="Luo Z.H."/>
            <person name="Li M."/>
        </authorList>
    </citation>
    <scope>NUCLEOTIDE SEQUENCE [LARGE SCALE GENOMIC DNA]</scope>
    <source>
        <strain evidence="3">SpSt-402</strain>
    </source>
</reference>
<dbReference type="PANTHER" id="PTHR40057">
    <property type="entry name" value="SLR1162 PROTEIN"/>
    <property type="match status" value="1"/>
</dbReference>
<dbReference type="SUPFAM" id="SSF54909">
    <property type="entry name" value="Dimeric alpha+beta barrel"/>
    <property type="match status" value="1"/>
</dbReference>
<dbReference type="AlphaFoldDB" id="A0A832M267"/>
<organism evidence="3">
    <name type="scientific">Oscillatoriales cyanobacterium SpSt-402</name>
    <dbReference type="NCBI Taxonomy" id="2282168"/>
    <lineage>
        <taxon>Bacteria</taxon>
        <taxon>Bacillati</taxon>
        <taxon>Cyanobacteriota</taxon>
        <taxon>Cyanophyceae</taxon>
        <taxon>Oscillatoriophycideae</taxon>
        <taxon>Oscillatoriales</taxon>
    </lineage>
</organism>
<feature type="transmembrane region" description="Helical" evidence="1">
    <location>
        <begin position="149"/>
        <end position="168"/>
    </location>
</feature>
<protein>
    <submittedName>
        <fullName evidence="3">Antibiotic biosynthesis monooxygenase</fullName>
    </submittedName>
</protein>
<gene>
    <name evidence="3" type="ORF">ENR47_00720</name>
</gene>
<keyword evidence="1" id="KW-1133">Transmembrane helix</keyword>
<keyword evidence="3" id="KW-0560">Oxidoreductase</keyword>
<dbReference type="PANTHER" id="PTHR40057:SF1">
    <property type="entry name" value="SLR1162 PROTEIN"/>
    <property type="match status" value="1"/>
</dbReference>
<feature type="domain" description="ABM" evidence="2">
    <location>
        <begin position="10"/>
        <end position="82"/>
    </location>
</feature>
<evidence type="ECO:0000256" key="1">
    <source>
        <dbReference type="SAM" id="Phobius"/>
    </source>
</evidence>
<evidence type="ECO:0000259" key="2">
    <source>
        <dbReference type="Pfam" id="PF03992"/>
    </source>
</evidence>
<evidence type="ECO:0000313" key="3">
    <source>
        <dbReference type="EMBL" id="HGW92795.1"/>
    </source>
</evidence>
<feature type="transmembrane region" description="Helical" evidence="1">
    <location>
        <begin position="122"/>
        <end position="143"/>
    </location>
</feature>
<keyword evidence="3" id="KW-0503">Monooxygenase</keyword>
<dbReference type="GO" id="GO:0004497">
    <property type="term" value="F:monooxygenase activity"/>
    <property type="evidence" value="ECO:0007669"/>
    <property type="project" value="UniProtKB-KW"/>
</dbReference>
<accession>A0A832M267</accession>
<name>A0A832M267_9CYAN</name>
<comment type="caution">
    <text evidence="3">The sequence shown here is derived from an EMBL/GenBank/DDBJ whole genome shotgun (WGS) entry which is preliminary data.</text>
</comment>
<dbReference type="Gene3D" id="3.30.70.100">
    <property type="match status" value="1"/>
</dbReference>
<dbReference type="Pfam" id="PF03992">
    <property type="entry name" value="ABM"/>
    <property type="match status" value="1"/>
</dbReference>
<dbReference type="InterPro" id="IPR011008">
    <property type="entry name" value="Dimeric_a/b-barrel"/>
</dbReference>